<evidence type="ECO:0000256" key="9">
    <source>
        <dbReference type="ARBA" id="ARBA00023289"/>
    </source>
</evidence>
<accession>A0AAV9ZNP2</accession>
<dbReference type="FunFam" id="3.40.50.300:FF:000080">
    <property type="entry name" value="Ras-like GTPase Ras1"/>
    <property type="match status" value="1"/>
</dbReference>
<dbReference type="SUPFAM" id="SSF52540">
    <property type="entry name" value="P-loop containing nucleoside triphosphate hydrolases"/>
    <property type="match status" value="2"/>
</dbReference>
<evidence type="ECO:0000256" key="6">
    <source>
        <dbReference type="ARBA" id="ARBA00023134"/>
    </source>
</evidence>
<dbReference type="SUPFAM" id="SSF47027">
    <property type="entry name" value="Acyl-CoA binding protein"/>
    <property type="match status" value="1"/>
</dbReference>
<feature type="domain" description="ACB" evidence="11">
    <location>
        <begin position="1"/>
        <end position="86"/>
    </location>
</feature>
<dbReference type="InterPro" id="IPR001806">
    <property type="entry name" value="Small_GTPase"/>
</dbReference>
<evidence type="ECO:0000256" key="3">
    <source>
        <dbReference type="ARBA" id="ARBA00022475"/>
    </source>
</evidence>
<evidence type="ECO:0000256" key="1">
    <source>
        <dbReference type="ARBA" id="ARBA00004342"/>
    </source>
</evidence>
<reference evidence="12 13" key="1">
    <citation type="journal article" date="2024" name="J Genomics">
        <title>Draft genome sequencing and assembly of Favolaschia claudopus CIRM-BRFM 2984 isolated from oak limbs.</title>
        <authorList>
            <person name="Navarro D."/>
            <person name="Drula E."/>
            <person name="Chaduli D."/>
            <person name="Cazenave R."/>
            <person name="Ahrendt S."/>
            <person name="Wang J."/>
            <person name="Lipzen A."/>
            <person name="Daum C."/>
            <person name="Barry K."/>
            <person name="Grigoriev I.V."/>
            <person name="Favel A."/>
            <person name="Rosso M.N."/>
            <person name="Martin F."/>
        </authorList>
    </citation>
    <scope>NUCLEOTIDE SEQUENCE [LARGE SCALE GENOMIC DNA]</scope>
    <source>
        <strain evidence="12 13">CIRM-BRFM 2984</strain>
    </source>
</reference>
<dbReference type="PROSITE" id="PS51419">
    <property type="entry name" value="RAB"/>
    <property type="match status" value="2"/>
</dbReference>
<comment type="caution">
    <text evidence="12">The sequence shown here is derived from an EMBL/GenBank/DDBJ whole genome shotgun (WGS) entry which is preliminary data.</text>
</comment>
<sequence length="891" mass="100403">MAKGKFEAAAEIAKNLPRRASLKRSGSDELYLYAYYMQATAGDNTSQPPGATLKAKWEAWNSVKGMPKDQACTKSSLQRETPSQSKVLLESSRESNVHKPIRLSLREWHNHTALLRSRTAMSTPESHSPFHIQELCDQIALSIPASPAPSSDIRIRTLRTLSLVSPAFKSAAQRILFRDIDVKSLTLRGKREEDQAWNRFLLIVTTHSPHLLTYIKRLDLPFRDDVLSKIRALHFPNVQELVFRGPHLFRETDVALEVMAEMMRLPSVRSASFLNLTCPVPRFLRLFERCSSALSTVTLENIGAIENPVHIPARRVELKQFQFSNMPVQLCPDWLFNRTCPFDFSHVQVLAFPWNSRGGNIVPVLAGILDRVRGSVRRLALLDPRYITPPISLANMPKLQHLELDIIGDHLLSVLLPALSAAGGQLKLLRLSVRYDDKPSDMRALERLGAAMTLDALPALQYFYLIMPGVQVNTVKGIDGLEGVRRERIERAFAVWKDAGKFKLVDYYSWIPAAPPTAKYSLTVIGECGSGKSALTIRFAHGEFLTLYDPNVFQKQCLLDKELALLEILDTAMQEEWGRHFSMPRYHFSTGDGVLLVYSITSRASFNALQAHYRELLNVRGNNIFSAIVVGNKSDLEGQRQVSVNEGRELATQLGNYKFMETSALSGRNVDEVFTTLAREVRRRNKPVAQLVREYRLVVAGGGGVGKSALTVQFVRGHFLDFYDPTIEDSYQKQCLIDEELAMLDVLDTAGQEEFAAMREQYIRSGEGFLLVYSITSRDSFDELKRYYRQIQRVKDQDVCPAILVGNKSDLEFERQVSVNEGRELAKRFGGCRFIETSARLRLNVDEAFIGLVREIRRRNSKPVGGSFDEKPLPASPREHLNCCGGGCVIL</sequence>
<evidence type="ECO:0000256" key="4">
    <source>
        <dbReference type="ARBA" id="ARBA00022481"/>
    </source>
</evidence>
<dbReference type="EMBL" id="JAWWNJ010000125">
    <property type="protein sequence ID" value="KAK6988175.1"/>
    <property type="molecule type" value="Genomic_DNA"/>
</dbReference>
<dbReference type="Gene3D" id="1.20.80.10">
    <property type="match status" value="1"/>
</dbReference>
<evidence type="ECO:0000313" key="13">
    <source>
        <dbReference type="Proteomes" id="UP001362999"/>
    </source>
</evidence>
<dbReference type="Proteomes" id="UP001362999">
    <property type="component" value="Unassembled WGS sequence"/>
</dbReference>
<evidence type="ECO:0000256" key="7">
    <source>
        <dbReference type="ARBA" id="ARBA00023136"/>
    </source>
</evidence>
<evidence type="ECO:0000256" key="2">
    <source>
        <dbReference type="ARBA" id="ARBA00008344"/>
    </source>
</evidence>
<evidence type="ECO:0000313" key="12">
    <source>
        <dbReference type="EMBL" id="KAK6988175.1"/>
    </source>
</evidence>
<dbReference type="InterPro" id="IPR032675">
    <property type="entry name" value="LRR_dom_sf"/>
</dbReference>
<dbReference type="SMART" id="SM00174">
    <property type="entry name" value="RHO"/>
    <property type="match status" value="2"/>
</dbReference>
<keyword evidence="8" id="KW-0449">Lipoprotein</keyword>
<organism evidence="12 13">
    <name type="scientific">Favolaschia claudopus</name>
    <dbReference type="NCBI Taxonomy" id="2862362"/>
    <lineage>
        <taxon>Eukaryota</taxon>
        <taxon>Fungi</taxon>
        <taxon>Dikarya</taxon>
        <taxon>Basidiomycota</taxon>
        <taxon>Agaricomycotina</taxon>
        <taxon>Agaricomycetes</taxon>
        <taxon>Agaricomycetidae</taxon>
        <taxon>Agaricales</taxon>
        <taxon>Marasmiineae</taxon>
        <taxon>Mycenaceae</taxon>
        <taxon>Favolaschia</taxon>
    </lineage>
</organism>
<dbReference type="InterPro" id="IPR027417">
    <property type="entry name" value="P-loop_NTPase"/>
</dbReference>
<dbReference type="PANTHER" id="PTHR24070">
    <property type="entry name" value="RAS, DI-RAS, AND RHEB FAMILY MEMBERS OF SMALL GTPASE SUPERFAMILY"/>
    <property type="match status" value="1"/>
</dbReference>
<dbReference type="Gene3D" id="3.80.10.10">
    <property type="entry name" value="Ribonuclease Inhibitor"/>
    <property type="match status" value="1"/>
</dbReference>
<evidence type="ECO:0000256" key="10">
    <source>
        <dbReference type="SAM" id="MobiDB-lite"/>
    </source>
</evidence>
<keyword evidence="7" id="KW-0472">Membrane</keyword>
<feature type="compositionally biased region" description="Polar residues" evidence="10">
    <location>
        <begin position="72"/>
        <end position="86"/>
    </location>
</feature>
<protein>
    <submittedName>
        <fullName evidence="12">Ras family-domain-containing protein</fullName>
    </submittedName>
</protein>
<dbReference type="SMART" id="SM00173">
    <property type="entry name" value="RAS"/>
    <property type="match status" value="2"/>
</dbReference>
<feature type="region of interest" description="Disordered" evidence="10">
    <location>
        <begin position="68"/>
        <end position="92"/>
    </location>
</feature>
<dbReference type="GO" id="GO:0003924">
    <property type="term" value="F:GTPase activity"/>
    <property type="evidence" value="ECO:0007669"/>
    <property type="project" value="InterPro"/>
</dbReference>
<comment type="subcellular location">
    <subcellularLocation>
        <location evidence="1">Cell membrane</location>
        <topology evidence="1">Lipid-anchor</topology>
        <orientation evidence="1">Cytoplasmic side</orientation>
    </subcellularLocation>
</comment>
<evidence type="ECO:0000259" key="11">
    <source>
        <dbReference type="PROSITE" id="PS51228"/>
    </source>
</evidence>
<dbReference type="Pfam" id="PF00071">
    <property type="entry name" value="Ras"/>
    <property type="match status" value="2"/>
</dbReference>
<dbReference type="InterPro" id="IPR035984">
    <property type="entry name" value="Acyl-CoA-binding_sf"/>
</dbReference>
<dbReference type="GO" id="GO:0005525">
    <property type="term" value="F:GTP binding"/>
    <property type="evidence" value="ECO:0007669"/>
    <property type="project" value="UniProtKB-KW"/>
</dbReference>
<dbReference type="NCBIfam" id="TIGR00231">
    <property type="entry name" value="small_GTP"/>
    <property type="match status" value="2"/>
</dbReference>
<keyword evidence="5" id="KW-0547">Nucleotide-binding</keyword>
<dbReference type="InterPro" id="IPR005225">
    <property type="entry name" value="Small_GTP-bd"/>
</dbReference>
<dbReference type="InterPro" id="IPR000582">
    <property type="entry name" value="Acyl-CoA-binding_protein"/>
</dbReference>
<dbReference type="PROSITE" id="PS51420">
    <property type="entry name" value="RHO"/>
    <property type="match status" value="1"/>
</dbReference>
<keyword evidence="6" id="KW-0342">GTP-binding</keyword>
<dbReference type="CDD" id="cd00876">
    <property type="entry name" value="Ras"/>
    <property type="match status" value="2"/>
</dbReference>
<dbReference type="GO" id="GO:0005886">
    <property type="term" value="C:plasma membrane"/>
    <property type="evidence" value="ECO:0007669"/>
    <property type="project" value="UniProtKB-SubCell"/>
</dbReference>
<dbReference type="Gene3D" id="3.40.50.300">
    <property type="entry name" value="P-loop containing nucleotide triphosphate hydrolases"/>
    <property type="match status" value="2"/>
</dbReference>
<name>A0AAV9ZNP2_9AGAR</name>
<dbReference type="SMART" id="SM00175">
    <property type="entry name" value="RAB"/>
    <property type="match status" value="2"/>
</dbReference>
<proteinExistence type="inferred from homology"/>
<dbReference type="GO" id="GO:0000062">
    <property type="term" value="F:fatty-acyl-CoA binding"/>
    <property type="evidence" value="ECO:0007669"/>
    <property type="project" value="InterPro"/>
</dbReference>
<dbReference type="PROSITE" id="PS51421">
    <property type="entry name" value="RAS"/>
    <property type="match status" value="2"/>
</dbReference>
<keyword evidence="13" id="KW-1185">Reference proteome</keyword>
<dbReference type="PRINTS" id="PR00449">
    <property type="entry name" value="RASTRNSFRMNG"/>
</dbReference>
<dbReference type="AlphaFoldDB" id="A0AAV9ZNP2"/>
<keyword evidence="9" id="KW-0636">Prenylation</keyword>
<keyword evidence="3" id="KW-1003">Cell membrane</keyword>
<gene>
    <name evidence="12" type="ORF">R3P38DRAFT_3374171</name>
</gene>
<dbReference type="InterPro" id="IPR014352">
    <property type="entry name" value="FERM/acyl-CoA-bd_prot_sf"/>
</dbReference>
<dbReference type="InterPro" id="IPR020849">
    <property type="entry name" value="Small_GTPase_Ras-type"/>
</dbReference>
<keyword evidence="4" id="KW-0488">Methylation</keyword>
<dbReference type="GO" id="GO:0007165">
    <property type="term" value="P:signal transduction"/>
    <property type="evidence" value="ECO:0007669"/>
    <property type="project" value="InterPro"/>
</dbReference>
<evidence type="ECO:0000256" key="5">
    <source>
        <dbReference type="ARBA" id="ARBA00022741"/>
    </source>
</evidence>
<dbReference type="Pfam" id="PF00887">
    <property type="entry name" value="ACBP"/>
    <property type="match status" value="1"/>
</dbReference>
<evidence type="ECO:0000256" key="8">
    <source>
        <dbReference type="ARBA" id="ARBA00023288"/>
    </source>
</evidence>
<dbReference type="PROSITE" id="PS51228">
    <property type="entry name" value="ACB_2"/>
    <property type="match status" value="1"/>
</dbReference>
<comment type="similarity">
    <text evidence="2">Belongs to the small GTPase superfamily. Ras family.</text>
</comment>